<dbReference type="AlphaFoldDB" id="A0AA36B9X3"/>
<reference evidence="1" key="1">
    <citation type="submission" date="2023-08" db="EMBL/GenBank/DDBJ databases">
        <authorList>
            <person name="Alioto T."/>
            <person name="Alioto T."/>
            <person name="Gomez Garrido J."/>
        </authorList>
    </citation>
    <scope>NUCLEOTIDE SEQUENCE</scope>
</reference>
<protein>
    <submittedName>
        <fullName evidence="1">Uncharacterized protein</fullName>
    </submittedName>
</protein>
<sequence length="71" mass="8253">MNTQRNYNSSRIPEPILSHLTQWNDAFGDIKECHKAGFRTSEKRVDFCRKRENANQNSTLENAELEIVATK</sequence>
<dbReference type="Proteomes" id="UP001162480">
    <property type="component" value="Chromosome 11"/>
</dbReference>
<keyword evidence="2" id="KW-1185">Reference proteome</keyword>
<dbReference type="EMBL" id="OX597824">
    <property type="protein sequence ID" value="CAI9729747.1"/>
    <property type="molecule type" value="Genomic_DNA"/>
</dbReference>
<accession>A0AA36B9X3</accession>
<organism evidence="1 2">
    <name type="scientific">Octopus vulgaris</name>
    <name type="common">Common octopus</name>
    <dbReference type="NCBI Taxonomy" id="6645"/>
    <lineage>
        <taxon>Eukaryota</taxon>
        <taxon>Metazoa</taxon>
        <taxon>Spiralia</taxon>
        <taxon>Lophotrochozoa</taxon>
        <taxon>Mollusca</taxon>
        <taxon>Cephalopoda</taxon>
        <taxon>Coleoidea</taxon>
        <taxon>Octopodiformes</taxon>
        <taxon>Octopoda</taxon>
        <taxon>Incirrata</taxon>
        <taxon>Octopodidae</taxon>
        <taxon>Octopus</taxon>
    </lineage>
</organism>
<name>A0AA36B9X3_OCTVU</name>
<gene>
    <name evidence="1" type="ORF">OCTVUL_1B009666</name>
</gene>
<evidence type="ECO:0000313" key="2">
    <source>
        <dbReference type="Proteomes" id="UP001162480"/>
    </source>
</evidence>
<proteinExistence type="predicted"/>
<evidence type="ECO:0000313" key="1">
    <source>
        <dbReference type="EMBL" id="CAI9729747.1"/>
    </source>
</evidence>